<keyword evidence="2" id="KW-1185">Reference proteome</keyword>
<evidence type="ECO:0000313" key="1">
    <source>
        <dbReference type="EnsemblMetazoa" id="CJA32951.1"/>
    </source>
</evidence>
<sequence length="34" mass="3639">RESDISTISLPTAPPPPMNAMAPMVPSHVRLIVI</sequence>
<proteinExistence type="predicted"/>
<organism evidence="1 2">
    <name type="scientific">Caenorhabditis japonica</name>
    <dbReference type="NCBI Taxonomy" id="281687"/>
    <lineage>
        <taxon>Eukaryota</taxon>
        <taxon>Metazoa</taxon>
        <taxon>Ecdysozoa</taxon>
        <taxon>Nematoda</taxon>
        <taxon>Chromadorea</taxon>
        <taxon>Rhabditida</taxon>
        <taxon>Rhabditina</taxon>
        <taxon>Rhabditomorpha</taxon>
        <taxon>Rhabditoidea</taxon>
        <taxon>Rhabditidae</taxon>
        <taxon>Peloderinae</taxon>
        <taxon>Caenorhabditis</taxon>
    </lineage>
</organism>
<name>A0A8R1ECI3_CAEJA</name>
<reference evidence="2" key="1">
    <citation type="submission" date="2010-08" db="EMBL/GenBank/DDBJ databases">
        <authorList>
            <consortium name="Caenorhabditis japonica Sequencing Consortium"/>
            <person name="Wilson R.K."/>
        </authorList>
    </citation>
    <scope>NUCLEOTIDE SEQUENCE [LARGE SCALE GENOMIC DNA]</scope>
    <source>
        <strain evidence="2">DF5081</strain>
    </source>
</reference>
<evidence type="ECO:0000313" key="2">
    <source>
        <dbReference type="Proteomes" id="UP000005237"/>
    </source>
</evidence>
<accession>A0A8R1ECI3</accession>
<reference evidence="1" key="2">
    <citation type="submission" date="2022-06" db="UniProtKB">
        <authorList>
            <consortium name="EnsemblMetazoa"/>
        </authorList>
    </citation>
    <scope>IDENTIFICATION</scope>
    <source>
        <strain evidence="1">DF5081</strain>
    </source>
</reference>
<protein>
    <submittedName>
        <fullName evidence="1">Uncharacterized protein</fullName>
    </submittedName>
</protein>
<dbReference type="Proteomes" id="UP000005237">
    <property type="component" value="Unassembled WGS sequence"/>
</dbReference>
<dbReference type="AlphaFoldDB" id="A0A8R1ECI3"/>
<dbReference type="EnsemblMetazoa" id="CJA32951.1">
    <property type="protein sequence ID" value="CJA32951.1"/>
    <property type="gene ID" value="WBGene00208798"/>
</dbReference>